<organism evidence="2 3">
    <name type="scientific">Tritonibacter mobilis F1926</name>
    <dbReference type="NCBI Taxonomy" id="1265309"/>
    <lineage>
        <taxon>Bacteria</taxon>
        <taxon>Pseudomonadati</taxon>
        <taxon>Pseudomonadota</taxon>
        <taxon>Alphaproteobacteria</taxon>
        <taxon>Rhodobacterales</taxon>
        <taxon>Paracoccaceae</taxon>
        <taxon>Tritonibacter</taxon>
    </lineage>
</organism>
<sequence length="213" mass="25021">MAYVKWIFILIFWLFVGGFLHYTLPQYDVVRIVNTYEERKELGDWTRMFWSTPDTQSSGLSNRDVQFIQAVRPNGKAIVYRNEDTGWNWPPYFKFDTANLYTEANDAISTKDDPEWVRIMHYGWRSELLSSFPNAVSISAAAGPDDKPINWISITILVLLAAIFWAIFVRLRRFKRNRLDPMFENVEDGFYAAGDAIDDRTRGVRRWFGRKPK</sequence>
<dbReference type="AlphaFoldDB" id="A0A1B1A4E4"/>
<dbReference type="OrthoDB" id="5354324at2"/>
<evidence type="ECO:0000313" key="3">
    <source>
        <dbReference type="Proteomes" id="UP000013243"/>
    </source>
</evidence>
<evidence type="ECO:0008006" key="4">
    <source>
        <dbReference type="Google" id="ProtNLM"/>
    </source>
</evidence>
<dbReference type="EMBL" id="CP015230">
    <property type="protein sequence ID" value="ANP41474.1"/>
    <property type="molecule type" value="Genomic_DNA"/>
</dbReference>
<evidence type="ECO:0000256" key="1">
    <source>
        <dbReference type="SAM" id="Phobius"/>
    </source>
</evidence>
<dbReference type="KEGG" id="rmb:K529_011920"/>
<dbReference type="Pfam" id="PF07509">
    <property type="entry name" value="DUF1523"/>
    <property type="match status" value="1"/>
</dbReference>
<gene>
    <name evidence="2" type="ORF">K529_011920</name>
</gene>
<dbReference type="GeneID" id="28250551"/>
<dbReference type="InterPro" id="IPR011088">
    <property type="entry name" value="Phage_phiNM3_A0EWY4"/>
</dbReference>
<accession>A0A1B1A4E4</accession>
<keyword evidence="1" id="KW-0812">Transmembrane</keyword>
<feature type="transmembrane region" description="Helical" evidence="1">
    <location>
        <begin position="7"/>
        <end position="24"/>
    </location>
</feature>
<keyword evidence="1" id="KW-0472">Membrane</keyword>
<reference evidence="2 3" key="1">
    <citation type="journal article" date="2016" name="ISME J.">
        <title>Global occurrence and heterogeneity of the Roseobacter-clade species Ruegeria mobilis.</title>
        <authorList>
            <person name="Sonnenschein E."/>
            <person name="Gram L."/>
        </authorList>
    </citation>
    <scope>NUCLEOTIDE SEQUENCE [LARGE SCALE GENOMIC DNA]</scope>
    <source>
        <strain evidence="2 3">F1926</strain>
    </source>
</reference>
<feature type="transmembrane region" description="Helical" evidence="1">
    <location>
        <begin position="149"/>
        <end position="169"/>
    </location>
</feature>
<proteinExistence type="predicted"/>
<protein>
    <recommendedName>
        <fullName evidence="4">DUF1523 domain-containing protein</fullName>
    </recommendedName>
</protein>
<dbReference type="STRING" id="1265309.K529_011920"/>
<evidence type="ECO:0000313" key="2">
    <source>
        <dbReference type="EMBL" id="ANP41474.1"/>
    </source>
</evidence>
<keyword evidence="1" id="KW-1133">Transmembrane helix</keyword>
<dbReference type="RefSeq" id="WP_005630027.1">
    <property type="nucleotide sequence ID" value="NZ_CP015230.1"/>
</dbReference>
<name>A0A1B1A4E4_9RHOB</name>
<dbReference type="Proteomes" id="UP000013243">
    <property type="component" value="Chromosome"/>
</dbReference>